<feature type="region of interest" description="Disordered" evidence="2">
    <location>
        <begin position="305"/>
        <end position="354"/>
    </location>
</feature>
<dbReference type="Proteomes" id="UP000318571">
    <property type="component" value="Chromosome 8"/>
</dbReference>
<feature type="region of interest" description="Disordered" evidence="2">
    <location>
        <begin position="222"/>
        <end position="284"/>
    </location>
</feature>
<reference evidence="4 5" key="1">
    <citation type="journal article" date="2018" name="Nat. Ecol. Evol.">
        <title>Genomic signatures of mitonuclear coevolution across populations of Tigriopus californicus.</title>
        <authorList>
            <person name="Barreto F.S."/>
            <person name="Watson E.T."/>
            <person name="Lima T.G."/>
            <person name="Willett C.S."/>
            <person name="Edmands S."/>
            <person name="Li W."/>
            <person name="Burton R.S."/>
        </authorList>
    </citation>
    <scope>NUCLEOTIDE SEQUENCE [LARGE SCALE GENOMIC DNA]</scope>
    <source>
        <strain evidence="4 5">San Diego</strain>
    </source>
</reference>
<protein>
    <recommendedName>
        <fullName evidence="3">C2H2-type domain-containing protein</fullName>
    </recommendedName>
</protein>
<evidence type="ECO:0000256" key="2">
    <source>
        <dbReference type="SAM" id="MobiDB-lite"/>
    </source>
</evidence>
<keyword evidence="1" id="KW-0863">Zinc-finger</keyword>
<feature type="region of interest" description="Disordered" evidence="2">
    <location>
        <begin position="379"/>
        <end position="406"/>
    </location>
</feature>
<evidence type="ECO:0000256" key="1">
    <source>
        <dbReference type="PROSITE-ProRule" id="PRU00042"/>
    </source>
</evidence>
<gene>
    <name evidence="4" type="ORF">TCAL_17230</name>
</gene>
<dbReference type="PROSITE" id="PS50157">
    <property type="entry name" value="ZINC_FINGER_C2H2_2"/>
    <property type="match status" value="1"/>
</dbReference>
<dbReference type="SMART" id="SM00355">
    <property type="entry name" value="ZnF_C2H2"/>
    <property type="match status" value="1"/>
</dbReference>
<organism evidence="4 5">
    <name type="scientific">Tigriopus californicus</name>
    <name type="common">Marine copepod</name>
    <dbReference type="NCBI Taxonomy" id="6832"/>
    <lineage>
        <taxon>Eukaryota</taxon>
        <taxon>Metazoa</taxon>
        <taxon>Ecdysozoa</taxon>
        <taxon>Arthropoda</taxon>
        <taxon>Crustacea</taxon>
        <taxon>Multicrustacea</taxon>
        <taxon>Hexanauplia</taxon>
        <taxon>Copepoda</taxon>
        <taxon>Harpacticoida</taxon>
        <taxon>Harpacticidae</taxon>
        <taxon>Tigriopus</taxon>
    </lineage>
</organism>
<dbReference type="PROSITE" id="PS00028">
    <property type="entry name" value="ZINC_FINGER_C2H2_1"/>
    <property type="match status" value="1"/>
</dbReference>
<keyword evidence="5" id="KW-1185">Reference proteome</keyword>
<dbReference type="SUPFAM" id="SSF57667">
    <property type="entry name" value="beta-beta-alpha zinc fingers"/>
    <property type="match status" value="1"/>
</dbReference>
<dbReference type="GO" id="GO:0008270">
    <property type="term" value="F:zinc ion binding"/>
    <property type="evidence" value="ECO:0007669"/>
    <property type="project" value="UniProtKB-KW"/>
</dbReference>
<dbReference type="InterPro" id="IPR013087">
    <property type="entry name" value="Znf_C2H2_type"/>
</dbReference>
<comment type="caution">
    <text evidence="4">The sequence shown here is derived from an EMBL/GenBank/DDBJ whole genome shotgun (WGS) entry which is preliminary data.</text>
</comment>
<keyword evidence="1" id="KW-0862">Zinc</keyword>
<dbReference type="InterPro" id="IPR036236">
    <property type="entry name" value="Znf_C2H2_sf"/>
</dbReference>
<feature type="compositionally biased region" description="Polar residues" evidence="2">
    <location>
        <begin position="312"/>
        <end position="322"/>
    </location>
</feature>
<name>A0A553N8A7_TIGCA</name>
<evidence type="ECO:0000313" key="4">
    <source>
        <dbReference type="EMBL" id="TRY61676.1"/>
    </source>
</evidence>
<keyword evidence="1" id="KW-0479">Metal-binding</keyword>
<evidence type="ECO:0000259" key="3">
    <source>
        <dbReference type="PROSITE" id="PS50157"/>
    </source>
</evidence>
<accession>A0A553N8A7</accession>
<dbReference type="EMBL" id="VCGU01000459">
    <property type="protein sequence ID" value="TRY61676.1"/>
    <property type="molecule type" value="Genomic_DNA"/>
</dbReference>
<dbReference type="Gene3D" id="3.30.160.60">
    <property type="entry name" value="Classic Zinc Finger"/>
    <property type="match status" value="1"/>
</dbReference>
<proteinExistence type="predicted"/>
<feature type="domain" description="C2H2-type" evidence="3">
    <location>
        <begin position="70"/>
        <end position="97"/>
    </location>
</feature>
<sequence length="447" mass="50910">MYVYMYIRPCDLQCSGHSHPSMPICCLDRNLATVRPLAPIQGFEMSLELIPDLVQDFLIRGACQKFLNIYKCTLCKETFNSKKKLEMHIRTHEEPPQQKDLPVDELQVQRDTGPQYIPPYPQQLLQSPKQQQQVPYQLSNSYNQQPPHDRYFMGKPVQRFPIVNPGQNEIQSPFVAQSNNPMFIRSRLHNQGRFLHTYENTLHYPMDNECVASPHSTGYYNGPHQFLPALGQESNSPPPDQITKKGRSSSVHSWADSGFNSSPGDLDSDLDSKRSSPLQSGSPIACIPIERLKEHYHNHGERQNRVQDFGASASSPTGNSLRSFRIQRPSELKTPKRPTPIESPVSAHNKYEDSRGNDLTRAELISYLQQYGFFKRLNDEEKSEEDPAEVIKLEPSSPPPDEEGEPLELEILPTPVVLNIKPEPMPVRDPQTCSLPFRKRKYALAQA</sequence>
<dbReference type="AlphaFoldDB" id="A0A553N8A7"/>
<evidence type="ECO:0000313" key="5">
    <source>
        <dbReference type="Proteomes" id="UP000318571"/>
    </source>
</evidence>